<reference evidence="14 15" key="1">
    <citation type="submission" date="2020-08" db="EMBL/GenBank/DDBJ databases">
        <title>Genomic Encyclopedia of Type Strains, Phase IV (KMG-IV): sequencing the most valuable type-strain genomes for metagenomic binning, comparative biology and taxonomic classification.</title>
        <authorList>
            <person name="Goeker M."/>
        </authorList>
    </citation>
    <scope>NUCLEOTIDE SEQUENCE [LARGE SCALE GENOMIC DNA]</scope>
    <source>
        <strain evidence="14 15">DSM 103737</strain>
    </source>
</reference>
<evidence type="ECO:0000313" key="14">
    <source>
        <dbReference type="EMBL" id="MBB4017017.1"/>
    </source>
</evidence>
<dbReference type="PANTHER" id="PTHR45436:SF15">
    <property type="entry name" value="SENSOR HISTIDINE KINASE CUSS"/>
    <property type="match status" value="1"/>
</dbReference>
<keyword evidence="6 11" id="KW-0812">Transmembrane</keyword>
<name>A0A840C3L5_9HYPH</name>
<dbReference type="EMBL" id="JACIEN010000002">
    <property type="protein sequence ID" value="MBB4017017.1"/>
    <property type="molecule type" value="Genomic_DNA"/>
</dbReference>
<evidence type="ECO:0000256" key="10">
    <source>
        <dbReference type="ARBA" id="ARBA00023136"/>
    </source>
</evidence>
<dbReference type="GO" id="GO:0000155">
    <property type="term" value="F:phosphorelay sensor kinase activity"/>
    <property type="evidence" value="ECO:0007669"/>
    <property type="project" value="InterPro"/>
</dbReference>
<keyword evidence="4" id="KW-0597">Phosphoprotein</keyword>
<dbReference type="Pfam" id="PF00512">
    <property type="entry name" value="HisKA"/>
    <property type="match status" value="1"/>
</dbReference>
<evidence type="ECO:0000256" key="2">
    <source>
        <dbReference type="ARBA" id="ARBA00004141"/>
    </source>
</evidence>
<dbReference type="SUPFAM" id="SSF47384">
    <property type="entry name" value="Homodimeric domain of signal transducing histidine kinase"/>
    <property type="match status" value="1"/>
</dbReference>
<keyword evidence="15" id="KW-1185">Reference proteome</keyword>
<dbReference type="AlphaFoldDB" id="A0A840C3L5"/>
<dbReference type="InterPro" id="IPR003594">
    <property type="entry name" value="HATPase_dom"/>
</dbReference>
<evidence type="ECO:0000256" key="5">
    <source>
        <dbReference type="ARBA" id="ARBA00022679"/>
    </source>
</evidence>
<evidence type="ECO:0000256" key="11">
    <source>
        <dbReference type="SAM" id="Phobius"/>
    </source>
</evidence>
<dbReference type="InterPro" id="IPR036890">
    <property type="entry name" value="HATPase_C_sf"/>
</dbReference>
<evidence type="ECO:0000259" key="13">
    <source>
        <dbReference type="PROSITE" id="PS50885"/>
    </source>
</evidence>
<organism evidence="14 15">
    <name type="scientific">Chelatococcus caeni</name>
    <dbReference type="NCBI Taxonomy" id="1348468"/>
    <lineage>
        <taxon>Bacteria</taxon>
        <taxon>Pseudomonadati</taxon>
        <taxon>Pseudomonadota</taxon>
        <taxon>Alphaproteobacteria</taxon>
        <taxon>Hyphomicrobiales</taxon>
        <taxon>Chelatococcaceae</taxon>
        <taxon>Chelatococcus</taxon>
    </lineage>
</organism>
<feature type="transmembrane region" description="Helical" evidence="11">
    <location>
        <begin position="169"/>
        <end position="188"/>
    </location>
</feature>
<evidence type="ECO:0000256" key="7">
    <source>
        <dbReference type="ARBA" id="ARBA00022777"/>
    </source>
</evidence>
<dbReference type="SMART" id="SM00388">
    <property type="entry name" value="HisKA"/>
    <property type="match status" value="1"/>
</dbReference>
<dbReference type="RefSeq" id="WP_019402446.1">
    <property type="nucleotide sequence ID" value="NZ_JACIEN010000002.1"/>
</dbReference>
<dbReference type="InterPro" id="IPR003660">
    <property type="entry name" value="HAMP_dom"/>
</dbReference>
<comment type="subcellular location">
    <subcellularLocation>
        <location evidence="2">Membrane</location>
        <topology evidence="2">Multi-pass membrane protein</topology>
    </subcellularLocation>
</comment>
<evidence type="ECO:0000256" key="6">
    <source>
        <dbReference type="ARBA" id="ARBA00022692"/>
    </source>
</evidence>
<feature type="transmembrane region" description="Helical" evidence="11">
    <location>
        <begin position="12"/>
        <end position="37"/>
    </location>
</feature>
<dbReference type="EC" id="2.7.13.3" evidence="3"/>
<dbReference type="Pfam" id="PF02518">
    <property type="entry name" value="HATPase_c"/>
    <property type="match status" value="1"/>
</dbReference>
<feature type="domain" description="HAMP" evidence="13">
    <location>
        <begin position="189"/>
        <end position="242"/>
    </location>
</feature>
<gene>
    <name evidence="14" type="ORF">GGR16_002046</name>
</gene>
<dbReference type="GO" id="GO:0005886">
    <property type="term" value="C:plasma membrane"/>
    <property type="evidence" value="ECO:0007669"/>
    <property type="project" value="TreeGrafter"/>
</dbReference>
<dbReference type="CDD" id="cd00075">
    <property type="entry name" value="HATPase"/>
    <property type="match status" value="1"/>
</dbReference>
<proteinExistence type="predicted"/>
<dbReference type="PANTHER" id="PTHR45436">
    <property type="entry name" value="SENSOR HISTIDINE KINASE YKOH"/>
    <property type="match status" value="1"/>
</dbReference>
<keyword evidence="10 11" id="KW-0472">Membrane</keyword>
<dbReference type="PROSITE" id="PS50885">
    <property type="entry name" value="HAMP"/>
    <property type="match status" value="1"/>
</dbReference>
<dbReference type="SMART" id="SM00304">
    <property type="entry name" value="HAMP"/>
    <property type="match status" value="1"/>
</dbReference>
<evidence type="ECO:0000256" key="1">
    <source>
        <dbReference type="ARBA" id="ARBA00000085"/>
    </source>
</evidence>
<keyword evidence="7 14" id="KW-0418">Kinase</keyword>
<dbReference type="Gene3D" id="3.30.565.10">
    <property type="entry name" value="Histidine kinase-like ATPase, C-terminal domain"/>
    <property type="match status" value="1"/>
</dbReference>
<dbReference type="InterPro" id="IPR050428">
    <property type="entry name" value="TCS_sensor_his_kinase"/>
</dbReference>
<evidence type="ECO:0000256" key="8">
    <source>
        <dbReference type="ARBA" id="ARBA00022989"/>
    </source>
</evidence>
<dbReference type="PRINTS" id="PR00344">
    <property type="entry name" value="BCTRLSENSOR"/>
</dbReference>
<feature type="domain" description="Histidine kinase" evidence="12">
    <location>
        <begin position="250"/>
        <end position="445"/>
    </location>
</feature>
<dbReference type="InterPro" id="IPR005467">
    <property type="entry name" value="His_kinase_dom"/>
</dbReference>
<comment type="caution">
    <text evidence="14">The sequence shown here is derived from an EMBL/GenBank/DDBJ whole genome shotgun (WGS) entry which is preliminary data.</text>
</comment>
<dbReference type="Proteomes" id="UP000577362">
    <property type="component" value="Unassembled WGS sequence"/>
</dbReference>
<keyword evidence="5" id="KW-0808">Transferase</keyword>
<dbReference type="PROSITE" id="PS50109">
    <property type="entry name" value="HIS_KIN"/>
    <property type="match status" value="1"/>
</dbReference>
<dbReference type="InterPro" id="IPR003661">
    <property type="entry name" value="HisK_dim/P_dom"/>
</dbReference>
<evidence type="ECO:0000256" key="3">
    <source>
        <dbReference type="ARBA" id="ARBA00012438"/>
    </source>
</evidence>
<evidence type="ECO:0000313" key="15">
    <source>
        <dbReference type="Proteomes" id="UP000577362"/>
    </source>
</evidence>
<evidence type="ECO:0000259" key="12">
    <source>
        <dbReference type="PROSITE" id="PS50109"/>
    </source>
</evidence>
<keyword evidence="8 11" id="KW-1133">Transmembrane helix</keyword>
<keyword evidence="9" id="KW-0902">Two-component regulatory system</keyword>
<evidence type="ECO:0000256" key="9">
    <source>
        <dbReference type="ARBA" id="ARBA00023012"/>
    </source>
</evidence>
<dbReference type="CDD" id="cd00082">
    <property type="entry name" value="HisKA"/>
    <property type="match status" value="1"/>
</dbReference>
<dbReference type="SMART" id="SM00387">
    <property type="entry name" value="HATPase_c"/>
    <property type="match status" value="1"/>
</dbReference>
<dbReference type="Gene3D" id="1.10.287.130">
    <property type="match status" value="1"/>
</dbReference>
<evidence type="ECO:0000256" key="4">
    <source>
        <dbReference type="ARBA" id="ARBA00022553"/>
    </source>
</evidence>
<dbReference type="InterPro" id="IPR036097">
    <property type="entry name" value="HisK_dim/P_sf"/>
</dbReference>
<accession>A0A840C3L5</accession>
<sequence>MRLPRSITFRASVAVACLTAVLLVGVTVLLISVLVTIGDPDKSPEGSKYAARILREAVDRDADGRLVLKASKALAALEADRPFFWYVVRAGDETVSGGPTQPPAGAWLQGWAGRIEHAEFEYVVGEKRLLGYASTEETRAGPVMIELGGVTFSLAEELLFGFGHNTPLIVSYGVFVLLVMIAAVWAIPRLIARPVRAMAGAAEAIDGLPAGRRLPAAQAPAELRPLAGAFNRALERIDAAAQAQRNFLSNAAHELRTPLTRMRMRLERVRDVGLRAELIADVQRLSGIVATLLHLARLSGQPLAQARVDLVALARMVVAEQAPAALAAGTELALEAPRPVVVTGSEMALRLALTNLVENAVRHGGGLVTVGVAPGEIAVTDRGAGVPETLRAEVMKPFARAGAGAGAGLGLAIVAQVMALHGGSVTIGEAEEGGARVALLFPKEAPIP</sequence>
<dbReference type="InterPro" id="IPR004358">
    <property type="entry name" value="Sig_transdc_His_kin-like_C"/>
</dbReference>
<protein>
    <recommendedName>
        <fullName evidence="3">histidine kinase</fullName>
        <ecNumber evidence="3">2.7.13.3</ecNumber>
    </recommendedName>
</protein>
<dbReference type="SUPFAM" id="SSF55874">
    <property type="entry name" value="ATPase domain of HSP90 chaperone/DNA topoisomerase II/histidine kinase"/>
    <property type="match status" value="1"/>
</dbReference>
<comment type="catalytic activity">
    <reaction evidence="1">
        <text>ATP + protein L-histidine = ADP + protein N-phospho-L-histidine.</text>
        <dbReference type="EC" id="2.7.13.3"/>
    </reaction>
</comment>